<keyword evidence="2" id="KW-1185">Reference proteome</keyword>
<dbReference type="AlphaFoldDB" id="A0A9W3A0A2"/>
<protein>
    <submittedName>
        <fullName evidence="3">Uncharacterized protein LOC129925207</fullName>
    </submittedName>
</protein>
<dbReference type="GeneID" id="129925207"/>
<evidence type="ECO:0000256" key="1">
    <source>
        <dbReference type="SAM" id="MobiDB-lite"/>
    </source>
</evidence>
<feature type="compositionally biased region" description="Basic and acidic residues" evidence="1">
    <location>
        <begin position="163"/>
        <end position="176"/>
    </location>
</feature>
<name>A0A9W3A0A2_BIOGL</name>
<sequence length="206" mass="23098">MVVTVKGQPDLTCSCASLRSCMSKNLNLLNLLNGNQLTLNETVYSYLPFSSNNSVDTRNDLILYLSTFTGFNTSLNAYLDVIKPVVQPTPNMTSYQSSLRVLISEIATDFQVTSKGDIIVGDGSLKTVVEIYGENYLVADRLKTFLRNRYLACPCSTGRKRREGRDRPKLIIDKKESKKSKKLIVQKKERKSKKGKNKGSRSKLSN</sequence>
<feature type="region of interest" description="Disordered" evidence="1">
    <location>
        <begin position="157"/>
        <end position="206"/>
    </location>
</feature>
<evidence type="ECO:0000313" key="2">
    <source>
        <dbReference type="Proteomes" id="UP001165740"/>
    </source>
</evidence>
<dbReference type="OrthoDB" id="10334706at2759"/>
<feature type="compositionally biased region" description="Basic residues" evidence="1">
    <location>
        <begin position="177"/>
        <end position="206"/>
    </location>
</feature>
<evidence type="ECO:0000313" key="3">
    <source>
        <dbReference type="RefSeq" id="XP_055880583.1"/>
    </source>
</evidence>
<organism evidence="2 3">
    <name type="scientific">Biomphalaria glabrata</name>
    <name type="common">Bloodfluke planorb</name>
    <name type="synonym">Freshwater snail</name>
    <dbReference type="NCBI Taxonomy" id="6526"/>
    <lineage>
        <taxon>Eukaryota</taxon>
        <taxon>Metazoa</taxon>
        <taxon>Spiralia</taxon>
        <taxon>Lophotrochozoa</taxon>
        <taxon>Mollusca</taxon>
        <taxon>Gastropoda</taxon>
        <taxon>Heterobranchia</taxon>
        <taxon>Euthyneura</taxon>
        <taxon>Panpulmonata</taxon>
        <taxon>Hygrophila</taxon>
        <taxon>Lymnaeoidea</taxon>
        <taxon>Planorbidae</taxon>
        <taxon>Biomphalaria</taxon>
    </lineage>
</organism>
<reference evidence="3" key="1">
    <citation type="submission" date="2025-08" db="UniProtKB">
        <authorList>
            <consortium name="RefSeq"/>
        </authorList>
    </citation>
    <scope>IDENTIFICATION</scope>
</reference>
<proteinExistence type="predicted"/>
<dbReference type="Proteomes" id="UP001165740">
    <property type="component" value="Chromosome 1"/>
</dbReference>
<accession>A0A9W3A0A2</accession>
<gene>
    <name evidence="3" type="primary">LOC129925207</name>
</gene>
<dbReference type="RefSeq" id="XP_055880583.1">
    <property type="nucleotide sequence ID" value="XM_056024608.1"/>
</dbReference>